<name>A0ABQ0Q8S0_9PROT</name>
<organism evidence="1 2">
    <name type="scientific">Gluconobacter frateurii NRIC 0228</name>
    <dbReference type="NCBI Taxonomy" id="1307946"/>
    <lineage>
        <taxon>Bacteria</taxon>
        <taxon>Pseudomonadati</taxon>
        <taxon>Pseudomonadota</taxon>
        <taxon>Alphaproteobacteria</taxon>
        <taxon>Acetobacterales</taxon>
        <taxon>Acetobacteraceae</taxon>
        <taxon>Gluconobacter</taxon>
    </lineage>
</organism>
<accession>A0ABQ0Q8S0</accession>
<protein>
    <recommendedName>
        <fullName evidence="3">Phage protein</fullName>
    </recommendedName>
</protein>
<comment type="caution">
    <text evidence="1">The sequence shown here is derived from an EMBL/GenBank/DDBJ whole genome shotgun (WGS) entry which is preliminary data.</text>
</comment>
<evidence type="ECO:0008006" key="3">
    <source>
        <dbReference type="Google" id="ProtNLM"/>
    </source>
</evidence>
<keyword evidence="2" id="KW-1185">Reference proteome</keyword>
<gene>
    <name evidence="1" type="ORF">AA0228_0616</name>
</gene>
<proteinExistence type="predicted"/>
<reference evidence="1" key="1">
    <citation type="submission" date="2013-04" db="EMBL/GenBank/DDBJ databases">
        <title>The genome sequencing project of 58 acetic acid bacteria.</title>
        <authorList>
            <person name="Okamoto-Kainuma A."/>
            <person name="Ishikawa M."/>
            <person name="Umino S."/>
            <person name="Koizumi Y."/>
            <person name="Shiwa Y."/>
            <person name="Yoshikawa H."/>
            <person name="Matsutani M."/>
            <person name="Matsushita K."/>
        </authorList>
    </citation>
    <scope>NUCLEOTIDE SEQUENCE</scope>
    <source>
        <strain evidence="1">NRIC 0228</strain>
    </source>
</reference>
<dbReference type="RefSeq" id="WP_099183109.1">
    <property type="nucleotide sequence ID" value="NZ_BAQW01000003.1"/>
</dbReference>
<evidence type="ECO:0000313" key="2">
    <source>
        <dbReference type="Proteomes" id="UP001061070"/>
    </source>
</evidence>
<sequence length="325" mass="34821">MADASQMSQALAYVCAGILYPDGLEKSSVTGRQAIVRRGWLLPSDIFTAQNIRNYTDFVTVTMAAQKGATVPEPLGRPWQVQARILPTVSVRQSGQSVQVVFPENLPPSGVVGLWYDDGELQTTAAYAVTAQDTAETVASALAKQLLNGTADGAVVSVPGVSVLGNVVGYGESVRVSRRQSQLYRVSVWTADASVRDMIGRSLDTELAEKNWISTLDGRQAQLKFVGVEDVDAMQNQAVYRRDYLYELIFDTLQTQWTADMMFGVGTIDVGGQDSGFGAIAPAPGEDVVKRALEAMASAALSVSAQFEYPGMSLNQFGTVVSSAD</sequence>
<dbReference type="Proteomes" id="UP001061070">
    <property type="component" value="Unassembled WGS sequence"/>
</dbReference>
<evidence type="ECO:0000313" key="1">
    <source>
        <dbReference type="EMBL" id="GBR09247.1"/>
    </source>
</evidence>
<dbReference type="EMBL" id="BAQW01000003">
    <property type="protein sequence ID" value="GBR09247.1"/>
    <property type="molecule type" value="Genomic_DNA"/>
</dbReference>